<dbReference type="GO" id="GO:0006935">
    <property type="term" value="P:chemotaxis"/>
    <property type="evidence" value="ECO:0007669"/>
    <property type="project" value="UniProtKB-KW"/>
</dbReference>
<dbReference type="RefSeq" id="WP_117417111.1">
    <property type="nucleotide sequence ID" value="NZ_BRPJ01000063.1"/>
</dbReference>
<dbReference type="InterPro" id="IPR028976">
    <property type="entry name" value="CheC-like_sf"/>
</dbReference>
<protein>
    <submittedName>
        <fullName evidence="4">Chemotaxis protein CheC</fullName>
    </submittedName>
</protein>
<dbReference type="GO" id="GO:0016787">
    <property type="term" value="F:hydrolase activity"/>
    <property type="evidence" value="ECO:0007669"/>
    <property type="project" value="InterPro"/>
</dbReference>
<dbReference type="EMBL" id="QOHO01000030">
    <property type="protein sequence ID" value="RFZ78935.1"/>
    <property type="molecule type" value="Genomic_DNA"/>
</dbReference>
<dbReference type="EMBL" id="BRPJ01000063">
    <property type="protein sequence ID" value="GLB31296.1"/>
    <property type="molecule type" value="Genomic_DNA"/>
</dbReference>
<evidence type="ECO:0000313" key="5">
    <source>
        <dbReference type="Proteomes" id="UP000260680"/>
    </source>
</evidence>
<dbReference type="OrthoDB" id="456328at2"/>
<evidence type="ECO:0000313" key="6">
    <source>
        <dbReference type="Proteomes" id="UP001419084"/>
    </source>
</evidence>
<dbReference type="CDD" id="cd17910">
    <property type="entry name" value="CheC_ClassII"/>
    <property type="match status" value="1"/>
</dbReference>
<dbReference type="Gene3D" id="3.40.1550.10">
    <property type="entry name" value="CheC-like"/>
    <property type="match status" value="1"/>
</dbReference>
<feature type="domain" description="CheC-like protein" evidence="2">
    <location>
        <begin position="6"/>
        <end position="43"/>
    </location>
</feature>
<comment type="caution">
    <text evidence="4">The sequence shown here is derived from an EMBL/GenBank/DDBJ whole genome shotgun (WGS) entry which is preliminary data.</text>
</comment>
<dbReference type="AlphaFoldDB" id="A0A3E2ND64"/>
<dbReference type="InterPro" id="IPR007597">
    <property type="entry name" value="CheC"/>
</dbReference>
<organism evidence="4 5">
    <name type="scientific">Lacrimispora amygdalina</name>
    <dbReference type="NCBI Taxonomy" id="253257"/>
    <lineage>
        <taxon>Bacteria</taxon>
        <taxon>Bacillati</taxon>
        <taxon>Bacillota</taxon>
        <taxon>Clostridia</taxon>
        <taxon>Lachnospirales</taxon>
        <taxon>Lachnospiraceae</taxon>
        <taxon>Lacrimispora</taxon>
    </lineage>
</organism>
<reference evidence="3 6" key="2">
    <citation type="journal article" date="2024" name="Int. J. Syst. Evol. Microbiol.">
        <title>Lacrimispora brassicae sp. nov. isolated from fermented cabbage, and proposal of Clostridium indicum Gundawar et al. 2019 and Clostridium methoxybenzovorans Mechichi et al. 1999 as heterotypic synonyms of Lacrimispora amygdalina (Parshina et al. 2003) Haas and Blanchard 2020 and Lacrimispora indolis (McClung and McCoy 1957) Haas and Blanchard 2020, respectively.</title>
        <authorList>
            <person name="Kobayashi H."/>
            <person name="Tanizawa Y."/>
            <person name="Sakamoto M."/>
            <person name="Ohkuma M."/>
            <person name="Tohno M."/>
        </authorList>
    </citation>
    <scope>NUCLEOTIDE SEQUENCE [LARGE SCALE GENOMIC DNA]</scope>
    <source>
        <strain evidence="3 6">DSM 12857</strain>
    </source>
</reference>
<reference evidence="4 5" key="1">
    <citation type="submission" date="2018-07" db="EMBL/GenBank/DDBJ databases">
        <title>New species, Clostridium PI-S10-A1B.</title>
        <authorList>
            <person name="Krishna G."/>
            <person name="Summeta K."/>
            <person name="Shikha S."/>
            <person name="Prabhu P.B."/>
            <person name="Suresh K."/>
        </authorList>
    </citation>
    <scope>NUCLEOTIDE SEQUENCE [LARGE SCALE GENOMIC DNA]</scope>
    <source>
        <strain evidence="4 5">PI-S10-A1B</strain>
    </source>
</reference>
<keyword evidence="6" id="KW-1185">Reference proteome</keyword>
<evidence type="ECO:0000313" key="3">
    <source>
        <dbReference type="EMBL" id="GLB31296.1"/>
    </source>
</evidence>
<gene>
    <name evidence="4" type="ORF">DS742_11315</name>
    <name evidence="3" type="ORF">LAD12857_32190</name>
</gene>
<dbReference type="Proteomes" id="UP000260680">
    <property type="component" value="Unassembled WGS sequence"/>
</dbReference>
<name>A0A3E2ND64_9FIRM</name>
<dbReference type="Proteomes" id="UP001419084">
    <property type="component" value="Unassembled WGS sequence"/>
</dbReference>
<dbReference type="SUPFAM" id="SSF103039">
    <property type="entry name" value="CheC-like"/>
    <property type="match status" value="1"/>
</dbReference>
<dbReference type="Pfam" id="PF04509">
    <property type="entry name" value="CheC"/>
    <property type="match status" value="1"/>
</dbReference>
<evidence type="ECO:0000259" key="2">
    <source>
        <dbReference type="Pfam" id="PF04509"/>
    </source>
</evidence>
<proteinExistence type="predicted"/>
<accession>A0A3E2ND64</accession>
<keyword evidence="1" id="KW-0145">Chemotaxis</keyword>
<sequence>MENRDMTQDILKELFNISVGRAAGILSDIVQQKIHLNVPNVKILNVSSEPYAIDEYISMKKNGTLMVSTLSFKENYTGKASLIFSAEKMKTFISLCLQEEQTDTDNMDFNDVDFDIIKEIGNIILNCIIGETGNLLNISFKYTLPEVRLFNLSEFKYDYQNTGNLYVLILYITFVIGDTEIEGAIIVDLSLHSLNDLLKRISLLEESLYE</sequence>
<evidence type="ECO:0000313" key="4">
    <source>
        <dbReference type="EMBL" id="RFZ78935.1"/>
    </source>
</evidence>
<evidence type="ECO:0000256" key="1">
    <source>
        <dbReference type="ARBA" id="ARBA00022500"/>
    </source>
</evidence>